<dbReference type="PANTHER" id="PTHR22950:SF349">
    <property type="entry name" value="AMINO ACID TRANSPORTER TRANSMEMBRANE DOMAIN-CONTAINING PROTEIN"/>
    <property type="match status" value="1"/>
</dbReference>
<evidence type="ECO:0000259" key="6">
    <source>
        <dbReference type="Pfam" id="PF01490"/>
    </source>
</evidence>
<protein>
    <recommendedName>
        <fullName evidence="6">Amino acid transporter transmembrane domain-containing protein</fullName>
    </recommendedName>
</protein>
<name>A0A0L0G112_9EUKA</name>
<evidence type="ECO:0000313" key="8">
    <source>
        <dbReference type="Proteomes" id="UP000054560"/>
    </source>
</evidence>
<feature type="transmembrane region" description="Helical" evidence="5">
    <location>
        <begin position="364"/>
        <end position="383"/>
    </location>
</feature>
<keyword evidence="3 5" id="KW-1133">Transmembrane helix</keyword>
<feature type="transmembrane region" description="Helical" evidence="5">
    <location>
        <begin position="389"/>
        <end position="410"/>
    </location>
</feature>
<feature type="transmembrane region" description="Helical" evidence="5">
    <location>
        <begin position="322"/>
        <end position="343"/>
    </location>
</feature>
<evidence type="ECO:0000256" key="2">
    <source>
        <dbReference type="ARBA" id="ARBA00022692"/>
    </source>
</evidence>
<evidence type="ECO:0000256" key="3">
    <source>
        <dbReference type="ARBA" id="ARBA00022989"/>
    </source>
</evidence>
<organism evidence="7 8">
    <name type="scientific">Sphaeroforma arctica JP610</name>
    <dbReference type="NCBI Taxonomy" id="667725"/>
    <lineage>
        <taxon>Eukaryota</taxon>
        <taxon>Ichthyosporea</taxon>
        <taxon>Ichthyophonida</taxon>
        <taxon>Sphaeroforma</taxon>
    </lineage>
</organism>
<dbReference type="AlphaFoldDB" id="A0A0L0G112"/>
<feature type="transmembrane region" description="Helical" evidence="5">
    <location>
        <begin position="465"/>
        <end position="487"/>
    </location>
</feature>
<dbReference type="GO" id="GO:0015179">
    <property type="term" value="F:L-amino acid transmembrane transporter activity"/>
    <property type="evidence" value="ECO:0007669"/>
    <property type="project" value="TreeGrafter"/>
</dbReference>
<dbReference type="GO" id="GO:0005774">
    <property type="term" value="C:vacuolar membrane"/>
    <property type="evidence" value="ECO:0007669"/>
    <property type="project" value="TreeGrafter"/>
</dbReference>
<dbReference type="GeneID" id="25905450"/>
<keyword evidence="8" id="KW-1185">Reference proteome</keyword>
<dbReference type="InterPro" id="IPR013057">
    <property type="entry name" value="AA_transpt_TM"/>
</dbReference>
<feature type="transmembrane region" description="Helical" evidence="5">
    <location>
        <begin position="84"/>
        <end position="102"/>
    </location>
</feature>
<feature type="transmembrane region" description="Helical" evidence="5">
    <location>
        <begin position="241"/>
        <end position="261"/>
    </location>
</feature>
<evidence type="ECO:0000256" key="4">
    <source>
        <dbReference type="ARBA" id="ARBA00023136"/>
    </source>
</evidence>
<dbReference type="eggNOG" id="KOG1303">
    <property type="taxonomic scope" value="Eukaryota"/>
</dbReference>
<dbReference type="EMBL" id="KQ241893">
    <property type="protein sequence ID" value="KNC82770.1"/>
    <property type="molecule type" value="Genomic_DNA"/>
</dbReference>
<dbReference type="Pfam" id="PF01490">
    <property type="entry name" value="Aa_trans"/>
    <property type="match status" value="1"/>
</dbReference>
<gene>
    <name evidence="7" type="ORF">SARC_04946</name>
</gene>
<evidence type="ECO:0000256" key="1">
    <source>
        <dbReference type="ARBA" id="ARBA00004141"/>
    </source>
</evidence>
<keyword evidence="2 5" id="KW-0812">Transmembrane</keyword>
<feature type="transmembrane region" description="Helical" evidence="5">
    <location>
        <begin position="60"/>
        <end position="78"/>
    </location>
</feature>
<dbReference type="STRING" id="667725.A0A0L0G112"/>
<feature type="transmembrane region" description="Helical" evidence="5">
    <location>
        <begin position="193"/>
        <end position="216"/>
    </location>
</feature>
<dbReference type="RefSeq" id="XP_014156672.1">
    <property type="nucleotide sequence ID" value="XM_014301197.1"/>
</dbReference>
<feature type="transmembrane region" description="Helical" evidence="5">
    <location>
        <begin position="136"/>
        <end position="156"/>
    </location>
</feature>
<dbReference type="Proteomes" id="UP000054560">
    <property type="component" value="Unassembled WGS sequence"/>
</dbReference>
<reference evidence="7 8" key="1">
    <citation type="submission" date="2011-02" db="EMBL/GenBank/DDBJ databases">
        <title>The Genome Sequence of Sphaeroforma arctica JP610.</title>
        <authorList>
            <consortium name="The Broad Institute Genome Sequencing Platform"/>
            <person name="Russ C."/>
            <person name="Cuomo C."/>
            <person name="Young S.K."/>
            <person name="Zeng Q."/>
            <person name="Gargeya S."/>
            <person name="Alvarado L."/>
            <person name="Berlin A."/>
            <person name="Chapman S.B."/>
            <person name="Chen Z."/>
            <person name="Freedman E."/>
            <person name="Gellesch M."/>
            <person name="Goldberg J."/>
            <person name="Griggs A."/>
            <person name="Gujja S."/>
            <person name="Heilman E."/>
            <person name="Heiman D."/>
            <person name="Howarth C."/>
            <person name="Mehta T."/>
            <person name="Neiman D."/>
            <person name="Pearson M."/>
            <person name="Roberts A."/>
            <person name="Saif S."/>
            <person name="Shea T."/>
            <person name="Shenoy N."/>
            <person name="Sisk P."/>
            <person name="Stolte C."/>
            <person name="Sykes S."/>
            <person name="White J."/>
            <person name="Yandava C."/>
            <person name="Burger G."/>
            <person name="Gray M.W."/>
            <person name="Holland P.W.H."/>
            <person name="King N."/>
            <person name="Lang F.B.F."/>
            <person name="Roger A.J."/>
            <person name="Ruiz-Trillo I."/>
            <person name="Haas B."/>
            <person name="Nusbaum C."/>
            <person name="Birren B."/>
        </authorList>
    </citation>
    <scope>NUCLEOTIDE SEQUENCE [LARGE SCALE GENOMIC DNA]</scope>
    <source>
        <strain evidence="7 8">JP610</strain>
    </source>
</reference>
<feature type="transmembrane region" description="Helical" evidence="5">
    <location>
        <begin position="273"/>
        <end position="297"/>
    </location>
</feature>
<accession>A0A0L0G112</accession>
<sequence>MSNASNSSTHSLPHHAMRKPSFPHVHHGYNAIDDEQESSVQGEAVWTKDTAHATTVTGTVFNIITSLVGVGIVGLPVAMAQAGWIGGMLMLVIATCLAMYCGKRLSLCMNDGVPGHQFGTYVELGEYCGGTVGKWLGFYASFGGCLGGSIFFVISAAEQFETLFPRALPYNTWALIFGLFTVPVCMYKTLGHVGAVSALGAATSAIVMLLVVAVVWDEKLEGHTVDVPNHTELFHGNPLDMSYAFVKIIFAFGGMCVFPEINRCMKQPSKFPLAIYISCGSTFIFYVLLMCSTYGVYGDYILSDPAYANVIKMLPNNWTAKVMALSMLAHVYAAFVVNMNPIFRGIEIALNSDGSDKEILYRGGLRTVQVLFTVGVAIAVPFFGDVLSLIGASMDSLSGCILPAWFYLVLFYQRDLVSTPEAMAQGEVDLKYLSMEQDDTKQLLDTDMRPSADSIKRHTEARPQLAEVILNVVIFVFMTLVAILGTYQSISSIISKS</sequence>
<dbReference type="PANTHER" id="PTHR22950">
    <property type="entry name" value="AMINO ACID TRANSPORTER"/>
    <property type="match status" value="1"/>
</dbReference>
<feature type="transmembrane region" description="Helical" evidence="5">
    <location>
        <begin position="168"/>
        <end position="186"/>
    </location>
</feature>
<comment type="subcellular location">
    <subcellularLocation>
        <location evidence="1">Membrane</location>
        <topology evidence="1">Multi-pass membrane protein</topology>
    </subcellularLocation>
</comment>
<feature type="domain" description="Amino acid transporter transmembrane" evidence="6">
    <location>
        <begin position="53"/>
        <end position="411"/>
    </location>
</feature>
<evidence type="ECO:0000256" key="5">
    <source>
        <dbReference type="SAM" id="Phobius"/>
    </source>
</evidence>
<dbReference type="OrthoDB" id="40134at2759"/>
<keyword evidence="4 5" id="KW-0472">Membrane</keyword>
<proteinExistence type="predicted"/>
<evidence type="ECO:0000313" key="7">
    <source>
        <dbReference type="EMBL" id="KNC82770.1"/>
    </source>
</evidence>